<keyword evidence="2" id="KW-0472">Membrane</keyword>
<keyword evidence="2" id="KW-1133">Transmembrane helix</keyword>
<feature type="transmembrane region" description="Helical" evidence="2">
    <location>
        <begin position="20"/>
        <end position="41"/>
    </location>
</feature>
<feature type="region of interest" description="Disordered" evidence="1">
    <location>
        <begin position="46"/>
        <end position="80"/>
    </location>
</feature>
<organism evidence="3">
    <name type="scientific">freshwater metagenome</name>
    <dbReference type="NCBI Taxonomy" id="449393"/>
    <lineage>
        <taxon>unclassified sequences</taxon>
        <taxon>metagenomes</taxon>
        <taxon>ecological metagenomes</taxon>
    </lineage>
</organism>
<gene>
    <name evidence="3" type="ORF">UFOPK3425_00825</name>
</gene>
<evidence type="ECO:0000256" key="1">
    <source>
        <dbReference type="SAM" id="MobiDB-lite"/>
    </source>
</evidence>
<feature type="compositionally biased region" description="Low complexity" evidence="1">
    <location>
        <begin position="57"/>
        <end position="80"/>
    </location>
</feature>
<sequence length="211" mass="22007">MGQVSGVAHPMGPEPPWVYWLRRGIILLAVLTLLFGAVWLVTGRGSTRSDSTPVVGSPSAAATASSAASPTSTAAPEQATPTDCLDSAIVVEASTDSTRYAVGETPQLTLTIGNIGDVSCLRDVGPKANELEITSGGYHVWSSDDCNASNKSKIAVLKPGEKVASSITWDGQTTQKGCPGDSKAAKQGRYDLIARNSDVKSEKAKFSLIKK</sequence>
<name>A0A6J7DV68_9ZZZZ</name>
<dbReference type="AlphaFoldDB" id="A0A6J7DV68"/>
<reference evidence="3" key="1">
    <citation type="submission" date="2020-05" db="EMBL/GenBank/DDBJ databases">
        <authorList>
            <person name="Chiriac C."/>
            <person name="Salcher M."/>
            <person name="Ghai R."/>
            <person name="Kavagutti S V."/>
        </authorList>
    </citation>
    <scope>NUCLEOTIDE SEQUENCE</scope>
</reference>
<keyword evidence="2" id="KW-0812">Transmembrane</keyword>
<dbReference type="EMBL" id="CAFBLV010000156">
    <property type="protein sequence ID" value="CAB4874576.1"/>
    <property type="molecule type" value="Genomic_DNA"/>
</dbReference>
<evidence type="ECO:0000256" key="2">
    <source>
        <dbReference type="SAM" id="Phobius"/>
    </source>
</evidence>
<protein>
    <submittedName>
        <fullName evidence="3">Unannotated protein</fullName>
    </submittedName>
</protein>
<proteinExistence type="predicted"/>
<accession>A0A6J7DV68</accession>
<evidence type="ECO:0000313" key="3">
    <source>
        <dbReference type="EMBL" id="CAB4874576.1"/>
    </source>
</evidence>